<proteinExistence type="predicted"/>
<evidence type="ECO:0000313" key="2">
    <source>
        <dbReference type="EMBL" id="SFO01076.1"/>
    </source>
</evidence>
<evidence type="ECO:0000256" key="1">
    <source>
        <dbReference type="SAM" id="Phobius"/>
    </source>
</evidence>
<protein>
    <recommendedName>
        <fullName evidence="4">Cellobiose phosphorylase</fullName>
    </recommendedName>
</protein>
<evidence type="ECO:0000313" key="3">
    <source>
        <dbReference type="Proteomes" id="UP000181899"/>
    </source>
</evidence>
<reference evidence="2 3" key="1">
    <citation type="submission" date="2016-10" db="EMBL/GenBank/DDBJ databases">
        <authorList>
            <person name="de Groot N.N."/>
        </authorList>
    </citation>
    <scope>NUCLEOTIDE SEQUENCE [LARGE SCALE GENOMIC DNA]</scope>
    <source>
        <strain evidence="2 3">ML2</strain>
    </source>
</reference>
<keyword evidence="1" id="KW-1133">Transmembrane helix</keyword>
<name>A0A1I5DPH2_9CLOT</name>
<organism evidence="2 3">
    <name type="scientific">Proteiniclasticum ruminis</name>
    <dbReference type="NCBI Taxonomy" id="398199"/>
    <lineage>
        <taxon>Bacteria</taxon>
        <taxon>Bacillati</taxon>
        <taxon>Bacillota</taxon>
        <taxon>Clostridia</taxon>
        <taxon>Eubacteriales</taxon>
        <taxon>Clostridiaceae</taxon>
        <taxon>Proteiniclasticum</taxon>
    </lineage>
</organism>
<dbReference type="OrthoDB" id="38684at2"/>
<keyword evidence="1" id="KW-0812">Transmembrane</keyword>
<sequence>MRYYFENKDFIIENYDKGKPFSSFLPGIAGVHGIPLWAFYANRGQGITSFGVRDKNEPIQEFFPANTSYQYVDRYGFRSFVKVDGEVYEPFAVSSQDEVQRDMLISRGHFSIVEVNKTREITYKVTYFGLVNEPVAGLVRKVEIINEGSRRTVEIVDGLANILPSGTTNESYKNMSNLMVSWMGVENMENRVPFYKFRASSGDDAEISMNQKGHFYLSFLEDGELIRPIVDLEKIFGYDTSLTVPVNLQRQSLQEWDLQNQILVNKVPCGFTPVSKVLGSGEPLHLHTIIGNVSDVKIINEKASCFAKESYISHKLLEVESLIDDMVRVIETESGFPVFDAYLKQNFLDNTLRGGYPLIFGEGDKKKVYHVFSRKHGDPERDYNFYSLAPEFYSQGNGNYRDVNQNRRNDVLFVPEAGLFNVKMFMNLLQLDGYNPLGVQGTTFTIDTEAANALLENDILSGQEQLKEILADHFTPGAVMMRIQQEEIKLLVPEEEFLSRLLEMSEQHIEAVFGEGYWSDHWTYNFDLIETYLSIYPDRLQELLFKDKTYRYYESPAYVLPRHEKYGLTENGRIRQYGAIKEEKHSIRFEQSNWRMVDGRIYKTNLAQKLLNLILVKFTTLDPYGMGVEMEANRPGWNDAMNGLPGVFGSGMSETVELVRVVRFLKNNLTDPVGVLDVTYELYRGIVEVLSKGLSLFDQWDEMTTLRENFRKKIQHEFSGTERVMGVGETVEFLEQIERKLLDGIDRAKSFHGGMLPTYLYYEVSDYEMLEGRTSYGLQAIRVKAFELKKLPFFLEAPARYYKIGSREENQKLYQMVRNSGMYDEVLNTYKTSESLEEMSYEIGRIRAFSPGWLERESNFLHMTYKYLLGLLKGGLYDLFFEEIKMNLVCFMDPQMYGRSTLENSSFIASSLNPNRSVHGQGFVARLSGSTSEMLSIWQHMMFGKMLFTYTDTLRFTPKPVLNVDFFVEGRLRTTLFSEIEFIIENATGLPTYSEQVAVDYYRVDGEKCASISGALAHKVRERQVKQIVMVYKVKEEL</sequence>
<keyword evidence="1" id="KW-0472">Membrane</keyword>
<accession>A0A1I5DPH2</accession>
<dbReference type="SUPFAM" id="SSF48208">
    <property type="entry name" value="Six-hairpin glycosidases"/>
    <property type="match status" value="1"/>
</dbReference>
<dbReference type="InterPro" id="IPR008928">
    <property type="entry name" value="6-hairpin_glycosidase_sf"/>
</dbReference>
<evidence type="ECO:0008006" key="4">
    <source>
        <dbReference type="Google" id="ProtNLM"/>
    </source>
</evidence>
<dbReference type="EMBL" id="FOVK01000010">
    <property type="protein sequence ID" value="SFO01076.1"/>
    <property type="molecule type" value="Genomic_DNA"/>
</dbReference>
<keyword evidence="3" id="KW-1185">Reference proteome</keyword>
<dbReference type="Proteomes" id="UP000181899">
    <property type="component" value="Unassembled WGS sequence"/>
</dbReference>
<dbReference type="AlphaFoldDB" id="A0A1I5DPH2"/>
<dbReference type="RefSeq" id="WP_074912609.1">
    <property type="nucleotide sequence ID" value="NZ_FOVK01000010.1"/>
</dbReference>
<dbReference type="GO" id="GO:0005975">
    <property type="term" value="P:carbohydrate metabolic process"/>
    <property type="evidence" value="ECO:0007669"/>
    <property type="project" value="InterPro"/>
</dbReference>
<gene>
    <name evidence="2" type="ORF">SAMN04488695_11041</name>
</gene>
<feature type="transmembrane region" description="Helical" evidence="1">
    <location>
        <begin position="21"/>
        <end position="40"/>
    </location>
</feature>